<dbReference type="KEGG" id="sutt:SUTMEG_02240"/>
<dbReference type="SMART" id="SM01152">
    <property type="entry name" value="DUF167"/>
    <property type="match status" value="1"/>
</dbReference>
<dbReference type="OrthoDB" id="9800587at2"/>
<name>A0A2Z6I7G3_9BURK</name>
<accession>A0A2Z6I7G3</accession>
<dbReference type="Proteomes" id="UP000271003">
    <property type="component" value="Chromosome"/>
</dbReference>
<dbReference type="InterPro" id="IPR003746">
    <property type="entry name" value="DUF167"/>
</dbReference>
<dbReference type="RefSeq" id="WP_120177772.1">
    <property type="nucleotide sequence ID" value="NZ_AP018786.1"/>
</dbReference>
<dbReference type="Pfam" id="PF02594">
    <property type="entry name" value="DUF167"/>
    <property type="match status" value="1"/>
</dbReference>
<dbReference type="PANTHER" id="PTHR13420">
    <property type="entry name" value="UPF0235 PROTEIN C15ORF40"/>
    <property type="match status" value="1"/>
</dbReference>
<sequence>MTTSRRPAPSDNTLPSWLSLGKNGACLVAVHAQPGAKKSAVKGEHGDRLKIALNAPPVDGKANAALCGFLAERLGVSKSSVRLAAGEKSREKRLEVVGVSVDALLAALKAE</sequence>
<dbReference type="InterPro" id="IPR036591">
    <property type="entry name" value="YggU-like_sf"/>
</dbReference>
<dbReference type="GO" id="GO:0005737">
    <property type="term" value="C:cytoplasm"/>
    <property type="evidence" value="ECO:0007669"/>
    <property type="project" value="TreeGrafter"/>
</dbReference>
<evidence type="ECO:0000256" key="2">
    <source>
        <dbReference type="HAMAP-Rule" id="MF_00634"/>
    </source>
</evidence>
<evidence type="ECO:0000256" key="1">
    <source>
        <dbReference type="ARBA" id="ARBA00010364"/>
    </source>
</evidence>
<dbReference type="SUPFAM" id="SSF69786">
    <property type="entry name" value="YggU-like"/>
    <property type="match status" value="1"/>
</dbReference>
<dbReference type="PANTHER" id="PTHR13420:SF7">
    <property type="entry name" value="UPF0235 PROTEIN C15ORF40"/>
    <property type="match status" value="1"/>
</dbReference>
<gene>
    <name evidence="3" type="ORF">SUTMEG_02240</name>
</gene>
<evidence type="ECO:0000313" key="3">
    <source>
        <dbReference type="EMBL" id="BBF22333.1"/>
    </source>
</evidence>
<dbReference type="EMBL" id="AP018786">
    <property type="protein sequence ID" value="BBF22333.1"/>
    <property type="molecule type" value="Genomic_DNA"/>
</dbReference>
<dbReference type="AlphaFoldDB" id="A0A2Z6I7G3"/>
<keyword evidence="4" id="KW-1185">Reference proteome</keyword>
<comment type="similarity">
    <text evidence="1 2">Belongs to the UPF0235 family.</text>
</comment>
<organism evidence="3 4">
    <name type="scientific">Sutterella megalosphaeroides</name>
    <dbReference type="NCBI Taxonomy" id="2494234"/>
    <lineage>
        <taxon>Bacteria</taxon>
        <taxon>Pseudomonadati</taxon>
        <taxon>Pseudomonadota</taxon>
        <taxon>Betaproteobacteria</taxon>
        <taxon>Burkholderiales</taxon>
        <taxon>Sutterellaceae</taxon>
        <taxon>Sutterella</taxon>
    </lineage>
</organism>
<evidence type="ECO:0000313" key="4">
    <source>
        <dbReference type="Proteomes" id="UP000271003"/>
    </source>
</evidence>
<proteinExistence type="inferred from homology"/>
<reference evidence="3 4" key="1">
    <citation type="journal article" date="2018" name="Int. J. Syst. Evol. Microbiol.">
        <title>Mesosutterella multiformis gen. nov., sp. nov., a member of the family Sutterellaceae and Sutterella megalosphaeroides sp. nov., isolated from human faeces.</title>
        <authorList>
            <person name="Sakamoto M."/>
            <person name="Ikeyama N."/>
            <person name="Kunihiro T."/>
            <person name="Iino T."/>
            <person name="Yuki M."/>
            <person name="Ohkuma M."/>
        </authorList>
    </citation>
    <scope>NUCLEOTIDE SEQUENCE [LARGE SCALE GENOMIC DNA]</scope>
    <source>
        <strain evidence="3 4">6FBBBH3</strain>
    </source>
</reference>
<dbReference type="HAMAP" id="MF_00634">
    <property type="entry name" value="UPF0235"/>
    <property type="match status" value="1"/>
</dbReference>
<dbReference type="NCBIfam" id="TIGR00251">
    <property type="entry name" value="DUF167 family protein"/>
    <property type="match status" value="1"/>
</dbReference>
<dbReference type="Gene3D" id="3.30.1200.10">
    <property type="entry name" value="YggU-like"/>
    <property type="match status" value="1"/>
</dbReference>
<protein>
    <recommendedName>
        <fullName evidence="2">UPF0235 protein SUTMEG_02240</fullName>
    </recommendedName>
</protein>